<sequence length="98" mass="11498">MLSLPLGVVPEIHHFLTDVPFRKTSNTNCNIRLAAFTQINFRMSKFDHVVITVVRCGIVIFSFITRHDRKLNPIVYNIPYNWATHKIIHFLGSEYQKR</sequence>
<gene>
    <name evidence="1" type="primary">GLEAN_10313</name>
    <name evidence="1" type="ORF">TcasGA2_TC010313</name>
</gene>
<dbReference type="InParanoid" id="D7EKJ8"/>
<accession>D7EKJ8</accession>
<evidence type="ECO:0000313" key="2">
    <source>
        <dbReference type="Proteomes" id="UP000007266"/>
    </source>
</evidence>
<reference evidence="1 2" key="2">
    <citation type="journal article" date="2010" name="Nucleic Acids Res.">
        <title>BeetleBase in 2010: revisions to provide comprehensive genomic information for Tribolium castaneum.</title>
        <authorList>
            <person name="Kim H.S."/>
            <person name="Murphy T."/>
            <person name="Xia J."/>
            <person name="Caragea D."/>
            <person name="Park Y."/>
            <person name="Beeman R.W."/>
            <person name="Lorenzen M.D."/>
            <person name="Butcher S."/>
            <person name="Manak J.R."/>
            <person name="Brown S.J."/>
        </authorList>
    </citation>
    <scope>NUCLEOTIDE SEQUENCE [LARGE SCALE GENOMIC DNA]</scope>
    <source>
        <strain evidence="1 2">Georgia GA2</strain>
    </source>
</reference>
<keyword evidence="2" id="KW-1185">Reference proteome</keyword>
<evidence type="ECO:0000313" key="1">
    <source>
        <dbReference type="EMBL" id="EFA13179.1"/>
    </source>
</evidence>
<proteinExistence type="predicted"/>
<dbReference type="Proteomes" id="UP000007266">
    <property type="component" value="Unassembled WGS sequence"/>
</dbReference>
<dbReference type="AlphaFoldDB" id="D7EKJ8"/>
<dbReference type="HOGENOM" id="CLU_2336341_0_0_1"/>
<dbReference type="EMBL" id="KQ971910">
    <property type="protein sequence ID" value="EFA13179.1"/>
    <property type="molecule type" value="Genomic_DNA"/>
</dbReference>
<protein>
    <submittedName>
        <fullName evidence="1">Uncharacterized protein</fullName>
    </submittedName>
</protein>
<name>D7EKJ8_TRICA</name>
<reference evidence="1 2" key="1">
    <citation type="journal article" date="2008" name="Nature">
        <title>The genome of the model beetle and pest Tribolium castaneum.</title>
        <authorList>
            <consortium name="Tribolium Genome Sequencing Consortium"/>
            <person name="Richards S."/>
            <person name="Gibbs R.A."/>
            <person name="Weinstock G.M."/>
            <person name="Brown S.J."/>
            <person name="Denell R."/>
            <person name="Beeman R.W."/>
            <person name="Gibbs R."/>
            <person name="Beeman R.W."/>
            <person name="Brown S.J."/>
            <person name="Bucher G."/>
            <person name="Friedrich M."/>
            <person name="Grimmelikhuijzen C.J."/>
            <person name="Klingler M."/>
            <person name="Lorenzen M."/>
            <person name="Richards S."/>
            <person name="Roth S."/>
            <person name="Schroder R."/>
            <person name="Tautz D."/>
            <person name="Zdobnov E.M."/>
            <person name="Muzny D."/>
            <person name="Gibbs R.A."/>
            <person name="Weinstock G.M."/>
            <person name="Attaway T."/>
            <person name="Bell S."/>
            <person name="Buhay C.J."/>
            <person name="Chandrabose M.N."/>
            <person name="Chavez D."/>
            <person name="Clerk-Blankenburg K.P."/>
            <person name="Cree A."/>
            <person name="Dao M."/>
            <person name="Davis C."/>
            <person name="Chacko J."/>
            <person name="Dinh H."/>
            <person name="Dugan-Rocha S."/>
            <person name="Fowler G."/>
            <person name="Garner T.T."/>
            <person name="Garnes J."/>
            <person name="Gnirke A."/>
            <person name="Hawes A."/>
            <person name="Hernandez J."/>
            <person name="Hines S."/>
            <person name="Holder M."/>
            <person name="Hume J."/>
            <person name="Jhangiani S.N."/>
            <person name="Joshi V."/>
            <person name="Khan Z.M."/>
            <person name="Jackson L."/>
            <person name="Kovar C."/>
            <person name="Kowis A."/>
            <person name="Lee S."/>
            <person name="Lewis L.R."/>
            <person name="Margolis J."/>
            <person name="Morgan M."/>
            <person name="Nazareth L.V."/>
            <person name="Nguyen N."/>
            <person name="Okwuonu G."/>
            <person name="Parker D."/>
            <person name="Richards S."/>
            <person name="Ruiz S.J."/>
            <person name="Santibanez J."/>
            <person name="Savard J."/>
            <person name="Scherer S.E."/>
            <person name="Schneider B."/>
            <person name="Sodergren E."/>
            <person name="Tautz D."/>
            <person name="Vattahil S."/>
            <person name="Villasana D."/>
            <person name="White C.S."/>
            <person name="Wright R."/>
            <person name="Park Y."/>
            <person name="Beeman R.W."/>
            <person name="Lord J."/>
            <person name="Oppert B."/>
            <person name="Lorenzen M."/>
            <person name="Brown S."/>
            <person name="Wang L."/>
            <person name="Savard J."/>
            <person name="Tautz D."/>
            <person name="Richards S."/>
            <person name="Weinstock G."/>
            <person name="Gibbs R.A."/>
            <person name="Liu Y."/>
            <person name="Worley K."/>
            <person name="Weinstock G."/>
            <person name="Elsik C.G."/>
            <person name="Reese J.T."/>
            <person name="Elhaik E."/>
            <person name="Landan G."/>
            <person name="Graur D."/>
            <person name="Arensburger P."/>
            <person name="Atkinson P."/>
            <person name="Beeman R.W."/>
            <person name="Beidler J."/>
            <person name="Brown S.J."/>
            <person name="Demuth J.P."/>
            <person name="Drury D.W."/>
            <person name="Du Y.Z."/>
            <person name="Fujiwara H."/>
            <person name="Lorenzen M."/>
            <person name="Maselli V."/>
            <person name="Osanai M."/>
            <person name="Park Y."/>
            <person name="Robertson H.M."/>
            <person name="Tu Z."/>
            <person name="Wang J.J."/>
            <person name="Wang S."/>
            <person name="Richards S."/>
            <person name="Song H."/>
            <person name="Zhang L."/>
            <person name="Sodergren E."/>
            <person name="Werner D."/>
            <person name="Stanke M."/>
            <person name="Morgenstern B."/>
            <person name="Solovyev V."/>
            <person name="Kosarev P."/>
            <person name="Brown G."/>
            <person name="Chen H.C."/>
            <person name="Ermolaeva O."/>
            <person name="Hlavina W."/>
            <person name="Kapustin Y."/>
            <person name="Kiryutin B."/>
            <person name="Kitts P."/>
            <person name="Maglott D."/>
            <person name="Pruitt K."/>
            <person name="Sapojnikov V."/>
            <person name="Souvorov A."/>
            <person name="Mackey A.J."/>
            <person name="Waterhouse R.M."/>
            <person name="Wyder S."/>
            <person name="Zdobnov E.M."/>
            <person name="Zdobnov E.M."/>
            <person name="Wyder S."/>
            <person name="Kriventseva E.V."/>
            <person name="Kadowaki T."/>
            <person name="Bork P."/>
            <person name="Aranda M."/>
            <person name="Bao R."/>
            <person name="Beermann A."/>
            <person name="Berns N."/>
            <person name="Bolognesi R."/>
            <person name="Bonneton F."/>
            <person name="Bopp D."/>
            <person name="Brown S.J."/>
            <person name="Bucher G."/>
            <person name="Butts T."/>
            <person name="Chaumot A."/>
            <person name="Denell R.E."/>
            <person name="Ferrier D.E."/>
            <person name="Friedrich M."/>
            <person name="Gordon C.M."/>
            <person name="Jindra M."/>
            <person name="Klingler M."/>
            <person name="Lan Q."/>
            <person name="Lattorff H.M."/>
            <person name="Laudet V."/>
            <person name="von Levetsow C."/>
            <person name="Liu Z."/>
            <person name="Lutz R."/>
            <person name="Lynch J.A."/>
            <person name="da Fonseca R.N."/>
            <person name="Posnien N."/>
            <person name="Reuter R."/>
            <person name="Roth S."/>
            <person name="Savard J."/>
            <person name="Schinko J.B."/>
            <person name="Schmitt C."/>
            <person name="Schoppmeier M."/>
            <person name="Schroder R."/>
            <person name="Shippy T.D."/>
            <person name="Simonnet F."/>
            <person name="Marques-Souza H."/>
            <person name="Tautz D."/>
            <person name="Tomoyasu Y."/>
            <person name="Trauner J."/>
            <person name="Van der Zee M."/>
            <person name="Vervoort M."/>
            <person name="Wittkopp N."/>
            <person name="Wimmer E.A."/>
            <person name="Yang X."/>
            <person name="Jones A.K."/>
            <person name="Sattelle D.B."/>
            <person name="Ebert P.R."/>
            <person name="Nelson D."/>
            <person name="Scott J.G."/>
            <person name="Beeman R.W."/>
            <person name="Muthukrishnan S."/>
            <person name="Kramer K.J."/>
            <person name="Arakane Y."/>
            <person name="Beeman R.W."/>
            <person name="Zhu Q."/>
            <person name="Hogenkamp D."/>
            <person name="Dixit R."/>
            <person name="Oppert B."/>
            <person name="Jiang H."/>
            <person name="Zou Z."/>
            <person name="Marshall J."/>
            <person name="Elpidina E."/>
            <person name="Vinokurov K."/>
            <person name="Oppert C."/>
            <person name="Zou Z."/>
            <person name="Evans J."/>
            <person name="Lu Z."/>
            <person name="Zhao P."/>
            <person name="Sumathipala N."/>
            <person name="Altincicek B."/>
            <person name="Vilcinskas A."/>
            <person name="Williams M."/>
            <person name="Hultmark D."/>
            <person name="Hetru C."/>
            <person name="Jiang H."/>
            <person name="Grimmelikhuijzen C.J."/>
            <person name="Hauser F."/>
            <person name="Cazzamali G."/>
            <person name="Williamson M."/>
            <person name="Park Y."/>
            <person name="Li B."/>
            <person name="Tanaka Y."/>
            <person name="Predel R."/>
            <person name="Neupert S."/>
            <person name="Schachtner J."/>
            <person name="Verleyen P."/>
            <person name="Raible F."/>
            <person name="Bork P."/>
            <person name="Friedrich M."/>
            <person name="Walden K.K."/>
            <person name="Robertson H.M."/>
            <person name="Angeli S."/>
            <person name="Foret S."/>
            <person name="Bucher G."/>
            <person name="Schuetz S."/>
            <person name="Maleszka R."/>
            <person name="Wimmer E.A."/>
            <person name="Beeman R.W."/>
            <person name="Lorenzen M."/>
            <person name="Tomoyasu Y."/>
            <person name="Miller S.C."/>
            <person name="Grossmann D."/>
            <person name="Bucher G."/>
        </authorList>
    </citation>
    <scope>NUCLEOTIDE SEQUENCE [LARGE SCALE GENOMIC DNA]</scope>
    <source>
        <strain evidence="1 2">Georgia GA2</strain>
    </source>
</reference>
<organism evidence="1 2">
    <name type="scientific">Tribolium castaneum</name>
    <name type="common">Red flour beetle</name>
    <dbReference type="NCBI Taxonomy" id="7070"/>
    <lineage>
        <taxon>Eukaryota</taxon>
        <taxon>Metazoa</taxon>
        <taxon>Ecdysozoa</taxon>
        <taxon>Arthropoda</taxon>
        <taxon>Hexapoda</taxon>
        <taxon>Insecta</taxon>
        <taxon>Pterygota</taxon>
        <taxon>Neoptera</taxon>
        <taxon>Endopterygota</taxon>
        <taxon>Coleoptera</taxon>
        <taxon>Polyphaga</taxon>
        <taxon>Cucujiformia</taxon>
        <taxon>Tenebrionidae</taxon>
        <taxon>Tenebrionidae incertae sedis</taxon>
        <taxon>Tribolium</taxon>
    </lineage>
</organism>